<dbReference type="OMA" id="DNDPASE"/>
<dbReference type="Proteomes" id="UP000019132">
    <property type="component" value="Unassembled WGS sequence"/>
</dbReference>
<dbReference type="PANTHER" id="PTHR31827:SF1">
    <property type="entry name" value="EMB|CAB89363.1"/>
    <property type="match status" value="1"/>
</dbReference>
<dbReference type="STRING" id="431595.K3WGA0"/>
<reference evidence="4" key="2">
    <citation type="submission" date="2010-04" db="EMBL/GenBank/DDBJ databases">
        <authorList>
            <person name="Buell R."/>
            <person name="Hamilton J."/>
            <person name="Hostetler J."/>
        </authorList>
    </citation>
    <scope>NUCLEOTIDE SEQUENCE [LARGE SCALE GENOMIC DNA]</scope>
    <source>
        <strain evidence="4">DAOM:BR144</strain>
    </source>
</reference>
<dbReference type="InParanoid" id="K3WGA0"/>
<sequence>MDVANFEPLDDNSLEFLVSSLTHINSELNQYSEEDEDEAGDYRYGTESKFGRQQQQTPDVSESFSDSSASSMSPHGSPYDRYPISSLQQRSQLQAATTPRGSLGQAVTKKKPKRIRRLCIQPNCGKRARSQGLCIAHGGGRRCIVEGCEKSSQGGNMCIKHGGGKRCRAQGCNKAAQTHSLCKAHGGGPRCQVEGCDKSSQGGGFCRSHGGGKRCAAEGCDKGTQRGDFCALHGGSRFCEVSGCRRNDRGGGLCAHHGGGKRCGILNCTRPCRRNGFCSTHLRLLGRDGEAGDSSDEMKSWV</sequence>
<evidence type="ECO:0000313" key="3">
    <source>
        <dbReference type="EnsemblProtists" id="PYU1_T003991"/>
    </source>
</evidence>
<feature type="compositionally biased region" description="Low complexity" evidence="1">
    <location>
        <begin position="61"/>
        <end position="77"/>
    </location>
</feature>
<reference evidence="3" key="3">
    <citation type="submission" date="2015-02" db="UniProtKB">
        <authorList>
            <consortium name="EnsemblProtists"/>
        </authorList>
    </citation>
    <scope>IDENTIFICATION</scope>
    <source>
        <strain evidence="3">DAOM BR144</strain>
    </source>
</reference>
<organism evidence="3 4">
    <name type="scientific">Globisporangium ultimum (strain ATCC 200006 / CBS 805.95 / DAOM BR144)</name>
    <name type="common">Pythium ultimum</name>
    <dbReference type="NCBI Taxonomy" id="431595"/>
    <lineage>
        <taxon>Eukaryota</taxon>
        <taxon>Sar</taxon>
        <taxon>Stramenopiles</taxon>
        <taxon>Oomycota</taxon>
        <taxon>Peronosporomycetes</taxon>
        <taxon>Pythiales</taxon>
        <taxon>Pythiaceae</taxon>
        <taxon>Globisporangium</taxon>
    </lineage>
</organism>
<feature type="domain" description="WRKY19-like zinc finger" evidence="2">
    <location>
        <begin position="212"/>
        <end position="235"/>
    </location>
</feature>
<dbReference type="Pfam" id="PF24906">
    <property type="entry name" value="Zf_WRKY19"/>
    <property type="match status" value="5"/>
</dbReference>
<keyword evidence="4" id="KW-1185">Reference proteome</keyword>
<feature type="domain" description="WRKY19-like zinc finger" evidence="2">
    <location>
        <begin position="188"/>
        <end position="211"/>
    </location>
</feature>
<proteinExistence type="predicted"/>
<protein>
    <recommendedName>
        <fullName evidence="2">WRKY19-like zinc finger domain-containing protein</fullName>
    </recommendedName>
</protein>
<feature type="domain" description="WRKY19-like zinc finger" evidence="2">
    <location>
        <begin position="140"/>
        <end position="163"/>
    </location>
</feature>
<dbReference type="EMBL" id="GL376567">
    <property type="status" value="NOT_ANNOTATED_CDS"/>
    <property type="molecule type" value="Genomic_DNA"/>
</dbReference>
<evidence type="ECO:0000256" key="1">
    <source>
        <dbReference type="SAM" id="MobiDB-lite"/>
    </source>
</evidence>
<feature type="compositionally biased region" description="Basic and acidic residues" evidence="1">
    <location>
        <begin position="40"/>
        <end position="50"/>
    </location>
</feature>
<dbReference type="EnsemblProtists" id="PYU1_T003991">
    <property type="protein sequence ID" value="PYU1_T003991"/>
    <property type="gene ID" value="PYU1_G003981"/>
</dbReference>
<dbReference type="eggNOG" id="ENOG502QW1V">
    <property type="taxonomic scope" value="Eukaryota"/>
</dbReference>
<dbReference type="AlphaFoldDB" id="K3WGA0"/>
<evidence type="ECO:0000313" key="4">
    <source>
        <dbReference type="Proteomes" id="UP000019132"/>
    </source>
</evidence>
<name>K3WGA0_GLOUD</name>
<dbReference type="InterPro" id="IPR056866">
    <property type="entry name" value="Znf_WRKY19"/>
</dbReference>
<feature type="region of interest" description="Disordered" evidence="1">
    <location>
        <begin position="28"/>
        <end position="109"/>
    </location>
</feature>
<accession>K3WGA0</accession>
<feature type="domain" description="WRKY19-like zinc finger" evidence="2">
    <location>
        <begin position="117"/>
        <end position="139"/>
    </location>
</feature>
<feature type="compositionally biased region" description="Polar residues" evidence="1">
    <location>
        <begin position="51"/>
        <end position="60"/>
    </location>
</feature>
<dbReference type="PANTHER" id="PTHR31827">
    <property type="entry name" value="EMB|CAB89363.1"/>
    <property type="match status" value="1"/>
</dbReference>
<reference evidence="4" key="1">
    <citation type="journal article" date="2010" name="Genome Biol.">
        <title>Genome sequence of the necrotrophic plant pathogen Pythium ultimum reveals original pathogenicity mechanisms and effector repertoire.</title>
        <authorList>
            <person name="Levesque C.A."/>
            <person name="Brouwer H."/>
            <person name="Cano L."/>
            <person name="Hamilton J.P."/>
            <person name="Holt C."/>
            <person name="Huitema E."/>
            <person name="Raffaele S."/>
            <person name="Robideau G.P."/>
            <person name="Thines M."/>
            <person name="Win J."/>
            <person name="Zerillo M.M."/>
            <person name="Beakes G.W."/>
            <person name="Boore J.L."/>
            <person name="Busam D."/>
            <person name="Dumas B."/>
            <person name="Ferriera S."/>
            <person name="Fuerstenberg S.I."/>
            <person name="Gachon C.M."/>
            <person name="Gaulin E."/>
            <person name="Govers F."/>
            <person name="Grenville-Briggs L."/>
            <person name="Horner N."/>
            <person name="Hostetler J."/>
            <person name="Jiang R.H."/>
            <person name="Johnson J."/>
            <person name="Krajaejun T."/>
            <person name="Lin H."/>
            <person name="Meijer H.J."/>
            <person name="Moore B."/>
            <person name="Morris P."/>
            <person name="Phuntmart V."/>
            <person name="Puiu D."/>
            <person name="Shetty J."/>
            <person name="Stajich J.E."/>
            <person name="Tripathy S."/>
            <person name="Wawra S."/>
            <person name="van West P."/>
            <person name="Whitty B.R."/>
            <person name="Coutinho P.M."/>
            <person name="Henrissat B."/>
            <person name="Martin F."/>
            <person name="Thomas P.D."/>
            <person name="Tyler B.M."/>
            <person name="De Vries R.P."/>
            <person name="Kamoun S."/>
            <person name="Yandell M."/>
            <person name="Tisserat N."/>
            <person name="Buell C.R."/>
        </authorList>
    </citation>
    <scope>NUCLEOTIDE SEQUENCE</scope>
    <source>
        <strain evidence="4">DAOM:BR144</strain>
    </source>
</reference>
<feature type="compositionally biased region" description="Low complexity" evidence="1">
    <location>
        <begin position="85"/>
        <end position="94"/>
    </location>
</feature>
<dbReference type="VEuPathDB" id="FungiDB:PYU1_G003981"/>
<feature type="domain" description="WRKY19-like zinc finger" evidence="2">
    <location>
        <begin position="164"/>
        <end position="187"/>
    </location>
</feature>
<dbReference type="HOGENOM" id="CLU_922827_0_0_1"/>
<evidence type="ECO:0000259" key="2">
    <source>
        <dbReference type="Pfam" id="PF24906"/>
    </source>
</evidence>